<comment type="caution">
    <text evidence="1">The sequence shown here is derived from an EMBL/GenBank/DDBJ whole genome shotgun (WGS) entry which is preliminary data.</text>
</comment>
<dbReference type="Proteomes" id="UP000245624">
    <property type="component" value="Unassembled WGS sequence"/>
</dbReference>
<dbReference type="EMBL" id="QGTD01000005">
    <property type="protein sequence ID" value="PWU69545.1"/>
    <property type="molecule type" value="Genomic_DNA"/>
</dbReference>
<sequence>MQVEVAMKLISDKDLQADCEQCFGLCCVALPYAKSSDFAFQKAAGVPCRNLEDDFRCSIHKELRTKGFRGCSVYECFGAGQKVAKQTYSNKNWRDHEDIAQEMFEVFPIMQQLHEILYYLNEAMDREETASFHADIEKAFHSIEDLTYLSPAALLELDIQHHRSQINPLLVQTSEVIRAKHTRKHRKLPKELIGANLSNKAIQGVPLRGALLIATDFNNTDLRGADFLGADLRDANLSGADLRECIFLTQAQLNAAKGDSETKLPLHLRHPAHWS</sequence>
<dbReference type="Pfam" id="PF00805">
    <property type="entry name" value="Pentapeptide"/>
    <property type="match status" value="1"/>
</dbReference>
<protein>
    <recommendedName>
        <fullName evidence="3">Pentapeptide repeat-containing protein</fullName>
    </recommendedName>
</protein>
<organism evidence="1 2">
    <name type="scientific">Gracilibacillus dipsosauri</name>
    <dbReference type="NCBI Taxonomy" id="178340"/>
    <lineage>
        <taxon>Bacteria</taxon>
        <taxon>Bacillati</taxon>
        <taxon>Bacillota</taxon>
        <taxon>Bacilli</taxon>
        <taxon>Bacillales</taxon>
        <taxon>Bacillaceae</taxon>
        <taxon>Gracilibacillus</taxon>
    </lineage>
</organism>
<dbReference type="Gene3D" id="2.160.20.80">
    <property type="entry name" value="E3 ubiquitin-protein ligase SopA"/>
    <property type="match status" value="1"/>
</dbReference>
<evidence type="ECO:0000313" key="2">
    <source>
        <dbReference type="Proteomes" id="UP000245624"/>
    </source>
</evidence>
<name>A0A317L1K8_9BACI</name>
<evidence type="ECO:0008006" key="3">
    <source>
        <dbReference type="Google" id="ProtNLM"/>
    </source>
</evidence>
<evidence type="ECO:0000313" key="1">
    <source>
        <dbReference type="EMBL" id="PWU69545.1"/>
    </source>
</evidence>
<dbReference type="AlphaFoldDB" id="A0A317L1K8"/>
<proteinExistence type="predicted"/>
<dbReference type="RefSeq" id="WP_054789271.1">
    <property type="nucleotide sequence ID" value="NZ_JAJUIE010000010.1"/>
</dbReference>
<dbReference type="SUPFAM" id="SSF141571">
    <property type="entry name" value="Pentapeptide repeat-like"/>
    <property type="match status" value="1"/>
</dbReference>
<dbReference type="InterPro" id="IPR001646">
    <property type="entry name" value="5peptide_repeat"/>
</dbReference>
<accession>A0A317L1K8</accession>
<gene>
    <name evidence="1" type="ORF">DLJ74_06125</name>
</gene>
<keyword evidence="2" id="KW-1185">Reference proteome</keyword>
<reference evidence="1 2" key="1">
    <citation type="submission" date="2018-05" db="EMBL/GenBank/DDBJ databases">
        <title>Genomic analysis of Gracilibacillus dipsosauri DD1 reveals novel features of a salt-tolerant amylase.</title>
        <authorList>
            <person name="Deutch C.E."/>
            <person name="Yang S."/>
        </authorList>
    </citation>
    <scope>NUCLEOTIDE SEQUENCE [LARGE SCALE GENOMIC DNA]</scope>
    <source>
        <strain evidence="1 2">DD1</strain>
    </source>
</reference>
<dbReference type="OrthoDB" id="154708at2"/>